<dbReference type="PANTHER" id="PTHR35891:SF3">
    <property type="entry name" value="THIOL:DISULFIDE INTERCHANGE PROTEIN DSBL"/>
    <property type="match status" value="1"/>
</dbReference>
<evidence type="ECO:0000256" key="7">
    <source>
        <dbReference type="SAM" id="SignalP"/>
    </source>
</evidence>
<comment type="subcellular location">
    <subcellularLocation>
        <location evidence="5">Periplasm</location>
    </subcellularLocation>
</comment>
<evidence type="ECO:0000256" key="3">
    <source>
        <dbReference type="ARBA" id="ARBA00023157"/>
    </source>
</evidence>
<comment type="caution">
    <text evidence="9">The sequence shown here is derived from an EMBL/GenBank/DDBJ whole genome shotgun (WGS) entry which is preliminary data.</text>
</comment>
<dbReference type="AlphaFoldDB" id="A0A845BQE0"/>
<dbReference type="SUPFAM" id="SSF52833">
    <property type="entry name" value="Thioredoxin-like"/>
    <property type="match status" value="1"/>
</dbReference>
<dbReference type="Pfam" id="PF01323">
    <property type="entry name" value="DSBA"/>
    <property type="match status" value="1"/>
</dbReference>
<evidence type="ECO:0000256" key="4">
    <source>
        <dbReference type="ARBA" id="ARBA00023284"/>
    </source>
</evidence>
<dbReference type="RefSeq" id="WP_160797333.1">
    <property type="nucleotide sequence ID" value="NZ_WSSB01000010.1"/>
</dbReference>
<proteinExistence type="inferred from homology"/>
<comment type="similarity">
    <text evidence="1">Belongs to the thioredoxin family. DsbA subfamily.</text>
</comment>
<dbReference type="GO" id="GO:0042597">
    <property type="term" value="C:periplasmic space"/>
    <property type="evidence" value="ECO:0007669"/>
    <property type="project" value="UniProtKB-SubCell"/>
</dbReference>
<evidence type="ECO:0000259" key="8">
    <source>
        <dbReference type="Pfam" id="PF01323"/>
    </source>
</evidence>
<keyword evidence="2 7" id="KW-0732">Signal</keyword>
<dbReference type="PANTHER" id="PTHR35891">
    <property type="entry name" value="THIOL:DISULFIDE INTERCHANGE PROTEIN DSBA"/>
    <property type="match status" value="1"/>
</dbReference>
<keyword evidence="3 5" id="KW-1015">Disulfide bond</keyword>
<dbReference type="Proteomes" id="UP000467214">
    <property type="component" value="Unassembled WGS sequence"/>
</dbReference>
<organism evidence="9 10">
    <name type="scientific">Craterilacuibacter sinensis</name>
    <dbReference type="NCBI Taxonomy" id="2686017"/>
    <lineage>
        <taxon>Bacteria</taxon>
        <taxon>Pseudomonadati</taxon>
        <taxon>Pseudomonadota</taxon>
        <taxon>Betaproteobacteria</taxon>
        <taxon>Neisseriales</taxon>
        <taxon>Neisseriaceae</taxon>
        <taxon>Craterilacuibacter</taxon>
    </lineage>
</organism>
<dbReference type="GO" id="GO:0016491">
    <property type="term" value="F:oxidoreductase activity"/>
    <property type="evidence" value="ECO:0007669"/>
    <property type="project" value="InterPro"/>
</dbReference>
<evidence type="ECO:0000256" key="6">
    <source>
        <dbReference type="PIRSR" id="PIRSR001488-1"/>
    </source>
</evidence>
<dbReference type="InterPro" id="IPR023205">
    <property type="entry name" value="DsbA/DsbL"/>
</dbReference>
<protein>
    <recommendedName>
        <fullName evidence="5">Thiol:disulfide interchange protein</fullName>
    </recommendedName>
</protein>
<feature type="domain" description="DSBA-like thioredoxin" evidence="8">
    <location>
        <begin position="79"/>
        <end position="183"/>
    </location>
</feature>
<dbReference type="InterPro" id="IPR036249">
    <property type="entry name" value="Thioredoxin-like_sf"/>
</dbReference>
<sequence length="202" mass="22160">MKKWLVLGAMVLSGFTQAAIVAGKDYNVLPKAQPTAPGKIGVVEFFSYSCIHCYNLEPAMASWKKSQPADVAVSREQVMWGKNMEGFVKLQATMKATGTEEKLHRPAFEAVMKQRINLGDEAVLAGWIAKQPGVDAKRFMDTFKSFGMQAAVNRAAKLTRDYQVEGTPLVVVAGKYAVAPAEPQRIVQVVDELVAKVRAEKK</sequence>
<keyword evidence="5" id="KW-0574">Periplasm</keyword>
<dbReference type="PIRSF" id="PIRSF001488">
    <property type="entry name" value="Tdi_protein"/>
    <property type="match status" value="1"/>
</dbReference>
<evidence type="ECO:0000256" key="5">
    <source>
        <dbReference type="PIRNR" id="PIRNR001488"/>
    </source>
</evidence>
<evidence type="ECO:0000313" key="9">
    <source>
        <dbReference type="EMBL" id="MXR37620.1"/>
    </source>
</evidence>
<reference evidence="9 10" key="1">
    <citation type="submission" date="2019-12" db="EMBL/GenBank/DDBJ databases">
        <title>Neisseriaceae gen. nov. sp. Genome sequencing and assembly.</title>
        <authorList>
            <person name="Liu Z."/>
            <person name="Li A."/>
        </authorList>
    </citation>
    <scope>NUCLEOTIDE SEQUENCE [LARGE SCALE GENOMIC DNA]</scope>
    <source>
        <strain evidence="9 10">B2N2-7</strain>
    </source>
</reference>
<feature type="disulfide bond" description="Redox-active" evidence="6">
    <location>
        <begin position="50"/>
        <end position="53"/>
    </location>
</feature>
<dbReference type="InterPro" id="IPR050824">
    <property type="entry name" value="Thiol_disulfide_DsbA"/>
</dbReference>
<gene>
    <name evidence="9" type="ORF">GQF02_11620</name>
</gene>
<evidence type="ECO:0000313" key="10">
    <source>
        <dbReference type="Proteomes" id="UP000467214"/>
    </source>
</evidence>
<keyword evidence="10" id="KW-1185">Reference proteome</keyword>
<evidence type="ECO:0000256" key="2">
    <source>
        <dbReference type="ARBA" id="ARBA00022729"/>
    </source>
</evidence>
<feature type="chain" id="PRO_5032579125" description="Thiol:disulfide interchange protein" evidence="7">
    <location>
        <begin position="19"/>
        <end position="202"/>
    </location>
</feature>
<dbReference type="Gene3D" id="3.40.30.10">
    <property type="entry name" value="Glutaredoxin"/>
    <property type="match status" value="1"/>
</dbReference>
<keyword evidence="4" id="KW-0676">Redox-active center</keyword>
<dbReference type="CDD" id="cd03019">
    <property type="entry name" value="DsbA_DsbA"/>
    <property type="match status" value="1"/>
</dbReference>
<dbReference type="EMBL" id="WSSB01000010">
    <property type="protein sequence ID" value="MXR37620.1"/>
    <property type="molecule type" value="Genomic_DNA"/>
</dbReference>
<name>A0A845BQE0_9NEIS</name>
<evidence type="ECO:0000256" key="1">
    <source>
        <dbReference type="ARBA" id="ARBA00005791"/>
    </source>
</evidence>
<accession>A0A845BQE0</accession>
<feature type="signal peptide" evidence="7">
    <location>
        <begin position="1"/>
        <end position="18"/>
    </location>
</feature>
<dbReference type="InterPro" id="IPR001853">
    <property type="entry name" value="DSBA-like_thioredoxin_dom"/>
</dbReference>